<dbReference type="InterPro" id="IPR052080">
    <property type="entry name" value="vWF_C/EGF_Fibrillin"/>
</dbReference>
<feature type="non-terminal residue" evidence="15">
    <location>
        <position position="67"/>
    </location>
</feature>
<keyword evidence="3" id="KW-0964">Secreted</keyword>
<keyword evidence="12" id="KW-0675">Receptor</keyword>
<dbReference type="InterPro" id="IPR001881">
    <property type="entry name" value="EGF-like_Ca-bd_dom"/>
</dbReference>
<reference evidence="15" key="1">
    <citation type="submission" date="2014-12" db="EMBL/GenBank/DDBJ databases">
        <title>Insight into the proteome of Arion vulgaris.</title>
        <authorList>
            <person name="Aradska J."/>
            <person name="Bulat T."/>
            <person name="Smidak R."/>
            <person name="Sarate P."/>
            <person name="Gangsoo J."/>
            <person name="Sialana F."/>
            <person name="Bilban M."/>
            <person name="Lubec G."/>
        </authorList>
    </citation>
    <scope>NUCLEOTIDE SEQUENCE</scope>
    <source>
        <tissue evidence="15">Skin</tissue>
    </source>
</reference>
<evidence type="ECO:0000256" key="2">
    <source>
        <dbReference type="ARBA" id="ARBA00004613"/>
    </source>
</evidence>
<dbReference type="Pfam" id="PF14670">
    <property type="entry name" value="FXa_inhibition"/>
    <property type="match status" value="1"/>
</dbReference>
<dbReference type="InterPro" id="IPR026823">
    <property type="entry name" value="cEGF"/>
</dbReference>
<feature type="non-terminal residue" evidence="15">
    <location>
        <position position="1"/>
    </location>
</feature>
<keyword evidence="13" id="KW-0325">Glycoprotein</keyword>
<dbReference type="PANTHER" id="PTHR47333">
    <property type="entry name" value="VON WILLEBRAND FACTOR C AND EGF DOMAIN-CONTAINING PROTEIN"/>
    <property type="match status" value="1"/>
</dbReference>
<evidence type="ECO:0000256" key="9">
    <source>
        <dbReference type="ARBA" id="ARBA00022989"/>
    </source>
</evidence>
<evidence type="ECO:0000313" key="15">
    <source>
        <dbReference type="EMBL" id="CEK54772.1"/>
    </source>
</evidence>
<keyword evidence="7" id="KW-0732">Signal</keyword>
<dbReference type="InterPro" id="IPR000152">
    <property type="entry name" value="EGF-type_Asp/Asn_hydroxyl_site"/>
</dbReference>
<dbReference type="Pfam" id="PF12662">
    <property type="entry name" value="cEGF"/>
    <property type="match status" value="1"/>
</dbReference>
<evidence type="ECO:0000256" key="1">
    <source>
        <dbReference type="ARBA" id="ARBA00004479"/>
    </source>
</evidence>
<organism evidence="15">
    <name type="scientific">Arion vulgaris</name>
    <dbReference type="NCBI Taxonomy" id="1028688"/>
    <lineage>
        <taxon>Eukaryota</taxon>
        <taxon>Metazoa</taxon>
        <taxon>Spiralia</taxon>
        <taxon>Lophotrochozoa</taxon>
        <taxon>Mollusca</taxon>
        <taxon>Gastropoda</taxon>
        <taxon>Heterobranchia</taxon>
        <taxon>Euthyneura</taxon>
        <taxon>Panpulmonata</taxon>
        <taxon>Eupulmonata</taxon>
        <taxon>Stylommatophora</taxon>
        <taxon>Helicina</taxon>
        <taxon>Arionoidea</taxon>
        <taxon>Arionidae</taxon>
        <taxon>Arion</taxon>
    </lineage>
</organism>
<feature type="domain" description="EGF-like" evidence="14">
    <location>
        <begin position="43"/>
        <end position="58"/>
    </location>
</feature>
<name>A0A0B6YEX7_9EUPU</name>
<evidence type="ECO:0000256" key="3">
    <source>
        <dbReference type="ARBA" id="ARBA00022525"/>
    </source>
</evidence>
<dbReference type="GO" id="GO:0005576">
    <property type="term" value="C:extracellular region"/>
    <property type="evidence" value="ECO:0007669"/>
    <property type="project" value="UniProtKB-SubCell"/>
</dbReference>
<dbReference type="FunFam" id="2.10.25.10:FF:000009">
    <property type="entry name" value="Low-density lipoprotein receptor isoform 1"/>
    <property type="match status" value="1"/>
</dbReference>
<keyword evidence="5" id="KW-0254">Endocytosis</keyword>
<dbReference type="InterPro" id="IPR000742">
    <property type="entry name" value="EGF"/>
</dbReference>
<evidence type="ECO:0000259" key="14">
    <source>
        <dbReference type="PROSITE" id="PS01186"/>
    </source>
</evidence>
<sequence>ARCWCKPGYKLQDDRKSCADINECTFDGTCSQICRNSPGSYHCSCVVGYQLKPDGRGCKAQGGEAYL</sequence>
<evidence type="ECO:0000256" key="13">
    <source>
        <dbReference type="ARBA" id="ARBA00023180"/>
    </source>
</evidence>
<evidence type="ECO:0000256" key="8">
    <source>
        <dbReference type="ARBA" id="ARBA00022737"/>
    </source>
</evidence>
<evidence type="ECO:0000256" key="12">
    <source>
        <dbReference type="ARBA" id="ARBA00023170"/>
    </source>
</evidence>
<dbReference type="PROSITE" id="PS01187">
    <property type="entry name" value="EGF_CA"/>
    <property type="match status" value="1"/>
</dbReference>
<dbReference type="Gene3D" id="2.10.25.10">
    <property type="entry name" value="Laminin"/>
    <property type="match status" value="2"/>
</dbReference>
<dbReference type="EMBL" id="HACG01007907">
    <property type="protein sequence ID" value="CEK54772.1"/>
    <property type="molecule type" value="Transcribed_RNA"/>
</dbReference>
<dbReference type="GO" id="GO:0016020">
    <property type="term" value="C:membrane"/>
    <property type="evidence" value="ECO:0007669"/>
    <property type="project" value="UniProtKB-SubCell"/>
</dbReference>
<dbReference type="SMART" id="SM00181">
    <property type="entry name" value="EGF"/>
    <property type="match status" value="1"/>
</dbReference>
<dbReference type="PROSITE" id="PS01186">
    <property type="entry name" value="EGF_2"/>
    <property type="match status" value="1"/>
</dbReference>
<dbReference type="SMART" id="SM00179">
    <property type="entry name" value="EGF_CA"/>
    <property type="match status" value="1"/>
</dbReference>
<dbReference type="GO" id="GO:0005509">
    <property type="term" value="F:calcium ion binding"/>
    <property type="evidence" value="ECO:0007669"/>
    <property type="project" value="InterPro"/>
</dbReference>
<protein>
    <recommendedName>
        <fullName evidence="14">EGF-like domain-containing protein</fullName>
    </recommendedName>
</protein>
<keyword evidence="6" id="KW-0812">Transmembrane</keyword>
<proteinExistence type="predicted"/>
<accession>A0A0B6YEX7</accession>
<evidence type="ECO:0000256" key="5">
    <source>
        <dbReference type="ARBA" id="ARBA00022583"/>
    </source>
</evidence>
<comment type="subcellular location">
    <subcellularLocation>
        <location evidence="1">Membrane</location>
        <topology evidence="1">Single-pass type I membrane protein</topology>
    </subcellularLocation>
    <subcellularLocation>
        <location evidence="2">Secreted</location>
    </subcellularLocation>
</comment>
<dbReference type="PANTHER" id="PTHR47333:SF4">
    <property type="entry name" value="EGF-LIKE DOMAIN-CONTAINING PROTEIN"/>
    <property type="match status" value="1"/>
</dbReference>
<dbReference type="PROSITE" id="PS00010">
    <property type="entry name" value="ASX_HYDROXYL"/>
    <property type="match status" value="1"/>
</dbReference>
<evidence type="ECO:0000256" key="10">
    <source>
        <dbReference type="ARBA" id="ARBA00023136"/>
    </source>
</evidence>
<keyword evidence="9" id="KW-1133">Transmembrane helix</keyword>
<keyword evidence="11" id="KW-1015">Disulfide bond</keyword>
<keyword evidence="8" id="KW-0677">Repeat</keyword>
<dbReference type="SUPFAM" id="SSF57196">
    <property type="entry name" value="EGF/Laminin"/>
    <property type="match status" value="1"/>
</dbReference>
<evidence type="ECO:0000256" key="6">
    <source>
        <dbReference type="ARBA" id="ARBA00022692"/>
    </source>
</evidence>
<dbReference type="GO" id="GO:0006897">
    <property type="term" value="P:endocytosis"/>
    <property type="evidence" value="ECO:0007669"/>
    <property type="project" value="UniProtKB-KW"/>
</dbReference>
<evidence type="ECO:0000256" key="4">
    <source>
        <dbReference type="ARBA" id="ARBA00022536"/>
    </source>
</evidence>
<evidence type="ECO:0000256" key="7">
    <source>
        <dbReference type="ARBA" id="ARBA00022729"/>
    </source>
</evidence>
<dbReference type="AlphaFoldDB" id="A0A0B6YEX7"/>
<dbReference type="InterPro" id="IPR018097">
    <property type="entry name" value="EGF_Ca-bd_CS"/>
</dbReference>
<evidence type="ECO:0000256" key="11">
    <source>
        <dbReference type="ARBA" id="ARBA00023157"/>
    </source>
</evidence>
<keyword evidence="10" id="KW-0472">Membrane</keyword>
<gene>
    <name evidence="15" type="primary">ORF23612</name>
</gene>
<keyword evidence="4" id="KW-0245">EGF-like domain</keyword>